<evidence type="ECO:0000256" key="1">
    <source>
        <dbReference type="ARBA" id="ARBA00004323"/>
    </source>
</evidence>
<evidence type="ECO:0000256" key="4">
    <source>
        <dbReference type="ARBA" id="ARBA00022679"/>
    </source>
</evidence>
<keyword evidence="4" id="KW-0808">Transferase</keyword>
<keyword evidence="11" id="KW-1185">Reference proteome</keyword>
<evidence type="ECO:0000256" key="5">
    <source>
        <dbReference type="ARBA" id="ARBA00022692"/>
    </source>
</evidence>
<dbReference type="GO" id="GO:0000136">
    <property type="term" value="C:mannan polymerase complex"/>
    <property type="evidence" value="ECO:0007669"/>
    <property type="project" value="TreeGrafter"/>
</dbReference>
<dbReference type="OrthoDB" id="411251at2759"/>
<dbReference type="GO" id="GO:0006487">
    <property type="term" value="P:protein N-linked glycosylation"/>
    <property type="evidence" value="ECO:0007669"/>
    <property type="project" value="TreeGrafter"/>
</dbReference>
<evidence type="ECO:0008006" key="12">
    <source>
        <dbReference type="Google" id="ProtNLM"/>
    </source>
</evidence>
<comment type="subcellular location">
    <subcellularLocation>
        <location evidence="1">Golgi apparatus membrane</location>
        <topology evidence="1">Single-pass type II membrane protein</topology>
    </subcellularLocation>
</comment>
<keyword evidence="3" id="KW-0328">Glycosyltransferase</keyword>
<keyword evidence="8" id="KW-0333">Golgi apparatus</keyword>
<evidence type="ECO:0000256" key="9">
    <source>
        <dbReference type="ARBA" id="ARBA00023136"/>
    </source>
</evidence>
<evidence type="ECO:0000256" key="8">
    <source>
        <dbReference type="ARBA" id="ARBA00023034"/>
    </source>
</evidence>
<proteinExistence type="inferred from homology"/>
<evidence type="ECO:0000313" key="10">
    <source>
        <dbReference type="EMBL" id="KAA8902815.1"/>
    </source>
</evidence>
<keyword evidence="7" id="KW-1133">Transmembrane helix</keyword>
<evidence type="ECO:0000256" key="3">
    <source>
        <dbReference type="ARBA" id="ARBA00022676"/>
    </source>
</evidence>
<dbReference type="EMBL" id="SWFT01000082">
    <property type="protein sequence ID" value="KAA8902815.1"/>
    <property type="molecule type" value="Genomic_DNA"/>
</dbReference>
<dbReference type="GO" id="GO:0000009">
    <property type="term" value="F:alpha-1,6-mannosyltransferase activity"/>
    <property type="evidence" value="ECO:0007669"/>
    <property type="project" value="InterPro"/>
</dbReference>
<dbReference type="RefSeq" id="XP_034012563.1">
    <property type="nucleotide sequence ID" value="XM_034155393.1"/>
</dbReference>
<dbReference type="PANTHER" id="PTHR31834">
    <property type="entry name" value="INITIATION-SPECIFIC ALPHA-1,6-MANNOSYLTRANSFERASE"/>
    <property type="match status" value="1"/>
</dbReference>
<dbReference type="AlphaFoldDB" id="A0A642UVV9"/>
<sequence length="394" mass="45900">MKNQRKRPILVGLLVLVVLGVVLRLTTSKASSKQLQELFQHDDNLISKMVNRESTKNHDEVLAKIDKLFNKIMTEQDKRLTRLERQNQLLLDEVRLLKSPPEKGTLRERLTYLFPYDPSVKFPAYVWQSWKHGLNDDRFDQQYKDGEAQWAWKNPGFVHELFNDDTAHTMIKYLYRQVPEVVQTYEKLPEVILKMDFFRYLILFAKGGVYADIDTYPLQPIPNWIPENVSPDELGMILSVESENNAANWKEDSHRRLQFGQFVLQAKPGHPVLREIIARIIEQTIRKSNSLSSDERLRLPGHANDKQLEISKWTGAGVWTDVVFHYFNDWVQSSVFQSVSWKDFRGLKKPKLVSDVLVMPIKSFASDHAIPKDGKIEDPLAFVKHYSAEIWKNA</sequence>
<comment type="caution">
    <text evidence="10">The sequence shown here is derived from an EMBL/GenBank/DDBJ whole genome shotgun (WGS) entry which is preliminary data.</text>
</comment>
<accession>A0A642UVV9</accession>
<comment type="similarity">
    <text evidence="2">Belongs to the glycosyltransferase 32 family.</text>
</comment>
<keyword evidence="9" id="KW-0472">Membrane</keyword>
<dbReference type="Pfam" id="PF04488">
    <property type="entry name" value="Gly_transf_sug"/>
    <property type="match status" value="1"/>
</dbReference>
<evidence type="ECO:0000256" key="2">
    <source>
        <dbReference type="ARBA" id="ARBA00009003"/>
    </source>
</evidence>
<dbReference type="GeneID" id="54781362"/>
<dbReference type="InterPro" id="IPR039367">
    <property type="entry name" value="Och1-like"/>
</dbReference>
<keyword evidence="6" id="KW-0735">Signal-anchor</keyword>
<dbReference type="SUPFAM" id="SSF53448">
    <property type="entry name" value="Nucleotide-diphospho-sugar transferases"/>
    <property type="match status" value="1"/>
</dbReference>
<dbReference type="PANTHER" id="PTHR31834:SF11">
    <property type="entry name" value="GLYCOSYLTRANSFERASE HOC1-RELATED"/>
    <property type="match status" value="1"/>
</dbReference>
<evidence type="ECO:0000256" key="7">
    <source>
        <dbReference type="ARBA" id="ARBA00022989"/>
    </source>
</evidence>
<protein>
    <recommendedName>
        <fullName evidence="12">Alpha-1,6-mannosyltransferase</fullName>
    </recommendedName>
</protein>
<gene>
    <name evidence="10" type="ORF">DIURU_002711</name>
</gene>
<dbReference type="OMA" id="WIPENVS"/>
<dbReference type="FunFam" id="3.90.550.20:FF:000002">
    <property type="entry name" value="Initiation-specific alpha-1,6-mannosyltransferase"/>
    <property type="match status" value="1"/>
</dbReference>
<dbReference type="VEuPathDB" id="FungiDB:DIURU_002711"/>
<dbReference type="InterPro" id="IPR029044">
    <property type="entry name" value="Nucleotide-diphossugar_trans"/>
</dbReference>
<name>A0A642UVV9_DIURU</name>
<reference evidence="10 11" key="1">
    <citation type="submission" date="2019-07" db="EMBL/GenBank/DDBJ databases">
        <title>Genome assembly of two rare yeast pathogens: Diutina rugosa and Trichomonascus ciferrii.</title>
        <authorList>
            <person name="Mixao V."/>
            <person name="Saus E."/>
            <person name="Hansen A."/>
            <person name="Lass-Flor C."/>
            <person name="Gabaldon T."/>
        </authorList>
    </citation>
    <scope>NUCLEOTIDE SEQUENCE [LARGE SCALE GENOMIC DNA]</scope>
    <source>
        <strain evidence="10 11">CBS 613</strain>
    </source>
</reference>
<dbReference type="Proteomes" id="UP000449547">
    <property type="component" value="Unassembled WGS sequence"/>
</dbReference>
<dbReference type="InterPro" id="IPR007577">
    <property type="entry name" value="GlycoTrfase_DXD_sugar-bd_CS"/>
</dbReference>
<evidence type="ECO:0000313" key="11">
    <source>
        <dbReference type="Proteomes" id="UP000449547"/>
    </source>
</evidence>
<organism evidence="10 11">
    <name type="scientific">Diutina rugosa</name>
    <name type="common">Yeast</name>
    <name type="synonym">Candida rugosa</name>
    <dbReference type="NCBI Taxonomy" id="5481"/>
    <lineage>
        <taxon>Eukaryota</taxon>
        <taxon>Fungi</taxon>
        <taxon>Dikarya</taxon>
        <taxon>Ascomycota</taxon>
        <taxon>Saccharomycotina</taxon>
        <taxon>Pichiomycetes</taxon>
        <taxon>Debaryomycetaceae</taxon>
        <taxon>Diutina</taxon>
    </lineage>
</organism>
<dbReference type="Gene3D" id="3.90.550.20">
    <property type="match status" value="1"/>
</dbReference>
<keyword evidence="5" id="KW-0812">Transmembrane</keyword>
<evidence type="ECO:0000256" key="6">
    <source>
        <dbReference type="ARBA" id="ARBA00022968"/>
    </source>
</evidence>